<gene>
    <name evidence="2" type="ORF">EDC18_103387</name>
</gene>
<dbReference type="SMART" id="SM00857">
    <property type="entry name" value="Resolvase"/>
    <property type="match status" value="1"/>
</dbReference>
<feature type="domain" description="Resolvase/invertase-type recombinase catalytic" evidence="1">
    <location>
        <begin position="6"/>
        <end position="137"/>
    </location>
</feature>
<sequence length="184" mass="21573">MYDLKNYIYFIENTDREQIRDNTKVFNLRNDLDIHENDIFIDTDACKDELESLLDTIESGKRLIIRSVIDLSDDAKELLKVLKELQGKEVILCSIEEPYLNGTEYYTSMRGFADINKYYLEKRRLDGYLKAKEKGKVGRPRRTEDIDKGIRLYRTKAFSISEIEELSGISGSTLFRAMKEMDKE</sequence>
<dbReference type="GO" id="GO:0003677">
    <property type="term" value="F:DNA binding"/>
    <property type="evidence" value="ECO:0007669"/>
    <property type="project" value="InterPro"/>
</dbReference>
<dbReference type="EMBL" id="SMAL01000003">
    <property type="protein sequence ID" value="TCT15676.1"/>
    <property type="molecule type" value="Genomic_DNA"/>
</dbReference>
<dbReference type="GO" id="GO:0000150">
    <property type="term" value="F:DNA strand exchange activity"/>
    <property type="evidence" value="ECO:0007669"/>
    <property type="project" value="InterPro"/>
</dbReference>
<keyword evidence="3" id="KW-1185">Reference proteome</keyword>
<dbReference type="InterPro" id="IPR036162">
    <property type="entry name" value="Resolvase-like_N_sf"/>
</dbReference>
<proteinExistence type="predicted"/>
<evidence type="ECO:0000313" key="3">
    <source>
        <dbReference type="Proteomes" id="UP000294902"/>
    </source>
</evidence>
<dbReference type="SUPFAM" id="SSF53041">
    <property type="entry name" value="Resolvase-like"/>
    <property type="match status" value="1"/>
</dbReference>
<evidence type="ECO:0000313" key="2">
    <source>
        <dbReference type="EMBL" id="TCT15676.1"/>
    </source>
</evidence>
<dbReference type="Proteomes" id="UP000294902">
    <property type="component" value="Unassembled WGS sequence"/>
</dbReference>
<evidence type="ECO:0000259" key="1">
    <source>
        <dbReference type="SMART" id="SM00857"/>
    </source>
</evidence>
<comment type="caution">
    <text evidence="2">The sequence shown here is derived from an EMBL/GenBank/DDBJ whole genome shotgun (WGS) entry which is preliminary data.</text>
</comment>
<organism evidence="2 3">
    <name type="scientific">Natranaerovirga pectinivora</name>
    <dbReference type="NCBI Taxonomy" id="682400"/>
    <lineage>
        <taxon>Bacteria</taxon>
        <taxon>Bacillati</taxon>
        <taxon>Bacillota</taxon>
        <taxon>Clostridia</taxon>
        <taxon>Lachnospirales</taxon>
        <taxon>Natranaerovirgaceae</taxon>
        <taxon>Natranaerovirga</taxon>
    </lineage>
</organism>
<accession>A0A4R3MLU8</accession>
<name>A0A4R3MLU8_9FIRM</name>
<dbReference type="Pfam" id="PF00239">
    <property type="entry name" value="Resolvase"/>
    <property type="match status" value="1"/>
</dbReference>
<dbReference type="AlphaFoldDB" id="A0A4R3MLU8"/>
<reference evidence="2 3" key="1">
    <citation type="submission" date="2019-03" db="EMBL/GenBank/DDBJ databases">
        <title>Genomic Encyclopedia of Type Strains, Phase IV (KMG-IV): sequencing the most valuable type-strain genomes for metagenomic binning, comparative biology and taxonomic classification.</title>
        <authorList>
            <person name="Goeker M."/>
        </authorList>
    </citation>
    <scope>NUCLEOTIDE SEQUENCE [LARGE SCALE GENOMIC DNA]</scope>
    <source>
        <strain evidence="2 3">DSM 24629</strain>
    </source>
</reference>
<dbReference type="Gene3D" id="3.40.50.1390">
    <property type="entry name" value="Resolvase, N-terminal catalytic domain"/>
    <property type="match status" value="1"/>
</dbReference>
<protein>
    <submittedName>
        <fullName evidence="2">Resolvase-like protein</fullName>
    </submittedName>
</protein>
<dbReference type="InterPro" id="IPR006119">
    <property type="entry name" value="Resolv_N"/>
</dbReference>